<protein>
    <recommendedName>
        <fullName evidence="3">Clu domain-containing protein</fullName>
    </recommendedName>
</protein>
<keyword evidence="5" id="KW-1185">Reference proteome</keyword>
<feature type="compositionally biased region" description="Basic residues" evidence="2">
    <location>
        <begin position="1"/>
        <end position="17"/>
    </location>
</feature>
<dbReference type="Pfam" id="PF15044">
    <property type="entry name" value="CLU_N"/>
    <property type="match status" value="1"/>
</dbReference>
<reference evidence="4" key="1">
    <citation type="submission" date="2022-04" db="EMBL/GenBank/DDBJ databases">
        <title>Carnegiea gigantea Genome sequencing and assembly v2.</title>
        <authorList>
            <person name="Copetti D."/>
            <person name="Sanderson M.J."/>
            <person name="Burquez A."/>
            <person name="Wojciechowski M.F."/>
        </authorList>
    </citation>
    <scope>NUCLEOTIDE SEQUENCE</scope>
    <source>
        <strain evidence="4">SGP5-SGP5p</strain>
        <tissue evidence="4">Aerial part</tissue>
    </source>
</reference>
<dbReference type="PROSITE" id="PS51823">
    <property type="entry name" value="CLU"/>
    <property type="match status" value="1"/>
</dbReference>
<dbReference type="PANTHER" id="PTHR12601">
    <property type="entry name" value="EUKARYOTIC TRANSLATION INITIATION FACTOR 3 SUBUNIT EIF-3"/>
    <property type="match status" value="1"/>
</dbReference>
<feature type="compositionally biased region" description="Polar residues" evidence="2">
    <location>
        <begin position="142"/>
        <end position="158"/>
    </location>
</feature>
<dbReference type="Pfam" id="PF13424">
    <property type="entry name" value="TPR_12"/>
    <property type="match status" value="2"/>
</dbReference>
<feature type="region of interest" description="Disordered" evidence="2">
    <location>
        <begin position="1389"/>
        <end position="1424"/>
    </location>
</feature>
<dbReference type="InterPro" id="IPR025697">
    <property type="entry name" value="CLU_dom"/>
</dbReference>
<feature type="compositionally biased region" description="Basic and acidic residues" evidence="2">
    <location>
        <begin position="1401"/>
        <end position="1424"/>
    </location>
</feature>
<feature type="region of interest" description="Disordered" evidence="2">
    <location>
        <begin position="1449"/>
        <end position="1468"/>
    </location>
</feature>
<dbReference type="GO" id="GO:0005737">
    <property type="term" value="C:cytoplasm"/>
    <property type="evidence" value="ECO:0007669"/>
    <property type="project" value="TreeGrafter"/>
</dbReference>
<keyword evidence="1" id="KW-0963">Cytoplasm</keyword>
<comment type="caution">
    <text evidence="4">The sequence shown here is derived from an EMBL/GenBank/DDBJ whole genome shotgun (WGS) entry which is preliminary data.</text>
</comment>
<dbReference type="PANTHER" id="PTHR12601:SF45">
    <property type="entry name" value="PROTEIN REDUCED CHLOROPLAST COVERAGE 3"/>
    <property type="match status" value="1"/>
</dbReference>
<feature type="region of interest" description="Disordered" evidence="2">
    <location>
        <begin position="1"/>
        <end position="22"/>
    </location>
</feature>
<sequence>MAPKSGRGKGHKPKSDKKKKEEKVVPSVIDITIITPYDSQVMLKGISTDKVIDVRRLIASNVETCHITNYSLSHEVRGHSLSDKVEITSLKPCLLKMVEEEYKNEGQVLAHVRRALDIVACTAYFSKPKAQSADSRSKKSKAQNSPTNVGSKTPNGPSVSIVSVENDMEALHPTPKLSEFYDFFSLSHLTPPILCIKRCERKATEKREGDYFELQIKICNGKIIQVVASTKGFYTLGKQFIQSHSLVDLLHQHSQAFANAYDAVIKAFIEHNKFGNLPYGFRANCWLTPPSVAECPSNFPPLPTEDENWGGNGGGQGRDGEHDLRPWATEFAVLARLPCKTEEDRLIRDRKAFLLHSLFIDVSIFKAVNTIRHLIDSKASTKSFLPGSVVLENCVGDLSIVVKRDANNADMRLGDKLTSCQMSEAAAMEVVQKNLIKGLTADENVTVHDTSTFAAVMIRYCGYFATVRVVGDVKKDLEQHDIEIDDLPDGGANALNVYSLRALLHEPHGGEVSRENLPSLSNDGDLENSRSQVARILNESLVKLEDEKAVDAEAGLRWELASCWIQQLQKQDDAEKDPKGAGNDDKKELSVKGLGKQFKLLKKREKKLSSASSGDGKEEGDSQVSGHESNEGPSRDTDATGLNTESELEKLVSEEAFLRLKETGTGLHLKSVDELIKMAQSYYDEVALPKLIELAEKLPHIQSLCVHEMVTRAFKHVVKAAIASVDGISQIPAIIAASLNILFGSCPTKSNENSENLSQEYELKLRWLRAFLMRRFGWKLNNDCQFSEAFVTRQVGIELVPRDYNMDSPNPFRKEDVISMVPVCKATIYQQKALDINERELGPDHPDTMKSYGDLSVFYYRLQHIELALKYVNRALFLLHFTCGLSHPNSAATYINVAMMEEGMGNVNLALRYLHEALKCNKRLLGPDHIQTAASYHAIAIALSLMEAYSLSVQHEQTTLKILQAKLGSEDLRTQDAAAWLEYFESKVIEQQELARTGTPKPDASIASKGHLSVSDLLDFISHNGKGGEAQKKFRRPKIQQVGERSQGLEQDSAGNGSSVEDEMANDVILEERHAEKEPTRSILEEPKHDEVTLSEQVMIGEVDDVSSDEGWQEASSKVRSANTNEHKFRRKRPNHLKVKINHSNFSNARENWQVPGPVQSDQKAVLKVSWNDASLVKKSRAQSSQTGVERGGGQSKRVSLVPPSITSIASKAFSYKEVAMSPPGTILKPMIQKEESSNGEQNLVRHPESSEGEEGKNNDVEMKSSGEETRKVFEKNSTPTEKGDMPCLDIQEKPLEVKGSKLSAAARPFNPGTCFKPFNMVGPTNVYDVRASQGTLLEPIEFPPISARVPCGPRSPMYYRATHSSQIKHATVIMNPDAPEFVPRRAVQVSLEDSNPTIDPTKDGGEVDRKPSSDELKDDRSKKGTYEAEIAELARQILLSFIVKSVQNNSDQSPRNGKRSEDWQSSSEAIANDSAIIKILHGNVEKVDSASNDQEKSNSNYANKVGDGEGFVVVSKRKRNRQHIANGVGNLYNQQSTVCT</sequence>
<evidence type="ECO:0000256" key="1">
    <source>
        <dbReference type="ARBA" id="ARBA00022490"/>
    </source>
</evidence>
<dbReference type="EMBL" id="JAKOGI010000002">
    <property type="protein sequence ID" value="KAJ8452826.1"/>
    <property type="molecule type" value="Genomic_DNA"/>
</dbReference>
<evidence type="ECO:0000313" key="4">
    <source>
        <dbReference type="EMBL" id="KAJ8452826.1"/>
    </source>
</evidence>
<evidence type="ECO:0000313" key="5">
    <source>
        <dbReference type="Proteomes" id="UP001153076"/>
    </source>
</evidence>
<gene>
    <name evidence="4" type="ORF">Cgig2_014589</name>
</gene>
<proteinExistence type="predicted"/>
<evidence type="ECO:0000256" key="2">
    <source>
        <dbReference type="SAM" id="MobiDB-lite"/>
    </source>
</evidence>
<dbReference type="InterPro" id="IPR027523">
    <property type="entry name" value="CLU_prot"/>
</dbReference>
<feature type="region of interest" description="Disordered" evidence="2">
    <location>
        <begin position="1027"/>
        <end position="1061"/>
    </location>
</feature>
<feature type="compositionally biased region" description="Basic and acidic residues" evidence="2">
    <location>
        <begin position="628"/>
        <end position="638"/>
    </location>
</feature>
<dbReference type="Gene3D" id="1.25.40.10">
    <property type="entry name" value="Tetratricopeptide repeat domain"/>
    <property type="match status" value="1"/>
</dbReference>
<dbReference type="CDD" id="cd15466">
    <property type="entry name" value="CLU-central"/>
    <property type="match status" value="1"/>
</dbReference>
<dbReference type="InterPro" id="IPR028275">
    <property type="entry name" value="CLU_N"/>
</dbReference>
<dbReference type="InterPro" id="IPR033646">
    <property type="entry name" value="CLU-central"/>
</dbReference>
<feature type="compositionally biased region" description="Polar residues" evidence="2">
    <location>
        <begin position="1048"/>
        <end position="1059"/>
    </location>
</feature>
<dbReference type="SUPFAM" id="SSF48452">
    <property type="entry name" value="TPR-like"/>
    <property type="match status" value="1"/>
</dbReference>
<feature type="compositionally biased region" description="Basic and acidic residues" evidence="2">
    <location>
        <begin position="570"/>
        <end position="588"/>
    </location>
</feature>
<feature type="region of interest" description="Disordered" evidence="2">
    <location>
        <begin position="1177"/>
        <end position="1200"/>
    </location>
</feature>
<name>A0A9Q1L1T2_9CARY</name>
<feature type="region of interest" description="Disordered" evidence="2">
    <location>
        <begin position="602"/>
        <end position="642"/>
    </location>
</feature>
<feature type="region of interest" description="Disordered" evidence="2">
    <location>
        <begin position="569"/>
        <end position="588"/>
    </location>
</feature>
<dbReference type="Proteomes" id="UP001153076">
    <property type="component" value="Unassembled WGS sequence"/>
</dbReference>
<accession>A0A9Q1L1T2</accession>
<organism evidence="4 5">
    <name type="scientific">Carnegiea gigantea</name>
    <dbReference type="NCBI Taxonomy" id="171969"/>
    <lineage>
        <taxon>Eukaryota</taxon>
        <taxon>Viridiplantae</taxon>
        <taxon>Streptophyta</taxon>
        <taxon>Embryophyta</taxon>
        <taxon>Tracheophyta</taxon>
        <taxon>Spermatophyta</taxon>
        <taxon>Magnoliopsida</taxon>
        <taxon>eudicotyledons</taxon>
        <taxon>Gunneridae</taxon>
        <taxon>Pentapetalae</taxon>
        <taxon>Caryophyllales</taxon>
        <taxon>Cactineae</taxon>
        <taxon>Cactaceae</taxon>
        <taxon>Cactoideae</taxon>
        <taxon>Echinocereeae</taxon>
        <taxon>Carnegiea</taxon>
    </lineage>
</organism>
<feature type="domain" description="Clu" evidence="3">
    <location>
        <begin position="305"/>
        <end position="579"/>
    </location>
</feature>
<dbReference type="InterPro" id="IPR011990">
    <property type="entry name" value="TPR-like_helical_dom_sf"/>
</dbReference>
<feature type="region of interest" description="Disordered" evidence="2">
    <location>
        <begin position="132"/>
        <end position="158"/>
    </location>
</feature>
<dbReference type="FunFam" id="1.25.40.10:FF:000157">
    <property type="entry name" value="protein TSS isoform X2"/>
    <property type="match status" value="1"/>
</dbReference>
<feature type="compositionally biased region" description="Basic and acidic residues" evidence="2">
    <location>
        <begin position="1244"/>
        <end position="1275"/>
    </location>
</feature>
<dbReference type="OrthoDB" id="1414216at2759"/>
<evidence type="ECO:0000259" key="3">
    <source>
        <dbReference type="PROSITE" id="PS51823"/>
    </source>
</evidence>
<dbReference type="Pfam" id="PF12807">
    <property type="entry name" value="eIF3_p135"/>
    <property type="match status" value="1"/>
</dbReference>
<feature type="region of interest" description="Disordered" evidence="2">
    <location>
        <begin position="1235"/>
        <end position="1288"/>
    </location>
</feature>